<dbReference type="OrthoDB" id="2194250at2759"/>
<dbReference type="InterPro" id="IPR023779">
    <property type="entry name" value="Chromodomain_CS"/>
</dbReference>
<feature type="domain" description="Integrase catalytic" evidence="6">
    <location>
        <begin position="496"/>
        <end position="588"/>
    </location>
</feature>
<feature type="domain" description="Chromo" evidence="5">
    <location>
        <begin position="880"/>
        <end position="932"/>
    </location>
</feature>
<evidence type="ECO:0000313" key="8">
    <source>
        <dbReference type="Proteomes" id="UP001165121"/>
    </source>
</evidence>
<keyword evidence="3" id="KW-0511">Multifunctional enzyme</keyword>
<evidence type="ECO:0000259" key="5">
    <source>
        <dbReference type="PROSITE" id="PS50013"/>
    </source>
</evidence>
<evidence type="ECO:0000256" key="4">
    <source>
        <dbReference type="SAM" id="MobiDB-lite"/>
    </source>
</evidence>
<dbReference type="PANTHER" id="PTHR37984:SF5">
    <property type="entry name" value="PROTEIN NYNRIN-LIKE"/>
    <property type="match status" value="1"/>
</dbReference>
<dbReference type="InterPro" id="IPR041588">
    <property type="entry name" value="Integrase_H2C2"/>
</dbReference>
<feature type="region of interest" description="Disordered" evidence="4">
    <location>
        <begin position="690"/>
        <end position="784"/>
    </location>
</feature>
<dbReference type="PROSITE" id="PS00598">
    <property type="entry name" value="CHROMO_1"/>
    <property type="match status" value="1"/>
</dbReference>
<dbReference type="FunFam" id="3.30.70.270:FF:000020">
    <property type="entry name" value="Transposon Tf2-6 polyprotein-like Protein"/>
    <property type="match status" value="1"/>
</dbReference>
<dbReference type="GO" id="GO:0015074">
    <property type="term" value="P:DNA integration"/>
    <property type="evidence" value="ECO:0007669"/>
    <property type="project" value="InterPro"/>
</dbReference>
<feature type="region of interest" description="Disordered" evidence="4">
    <location>
        <begin position="640"/>
        <end position="660"/>
    </location>
</feature>
<dbReference type="CDD" id="cd09274">
    <property type="entry name" value="RNase_HI_RT_Ty3"/>
    <property type="match status" value="1"/>
</dbReference>
<dbReference type="Gene3D" id="3.30.420.10">
    <property type="entry name" value="Ribonuclease H-like superfamily/Ribonuclease H"/>
    <property type="match status" value="1"/>
</dbReference>
<dbReference type="SMART" id="SM00298">
    <property type="entry name" value="CHROMO"/>
    <property type="match status" value="1"/>
</dbReference>
<feature type="region of interest" description="Disordered" evidence="4">
    <location>
        <begin position="1"/>
        <end position="20"/>
    </location>
</feature>
<keyword evidence="2" id="KW-0539">Nucleus</keyword>
<dbReference type="InterPro" id="IPR043502">
    <property type="entry name" value="DNA/RNA_pol_sf"/>
</dbReference>
<evidence type="ECO:0000259" key="6">
    <source>
        <dbReference type="PROSITE" id="PS50994"/>
    </source>
</evidence>
<dbReference type="Gene3D" id="2.40.50.40">
    <property type="match status" value="1"/>
</dbReference>
<dbReference type="FunFam" id="3.10.20.370:FF:000001">
    <property type="entry name" value="Retrovirus-related Pol polyprotein from transposon 17.6-like protein"/>
    <property type="match status" value="1"/>
</dbReference>
<proteinExistence type="predicted"/>
<dbReference type="Gene3D" id="3.30.70.270">
    <property type="match status" value="2"/>
</dbReference>
<dbReference type="AlphaFoldDB" id="A0A9W6XQB4"/>
<dbReference type="PROSITE" id="PS50994">
    <property type="entry name" value="INTEGRASE"/>
    <property type="match status" value="1"/>
</dbReference>
<evidence type="ECO:0000256" key="1">
    <source>
        <dbReference type="ARBA" id="ARBA00004123"/>
    </source>
</evidence>
<dbReference type="Pfam" id="PF17921">
    <property type="entry name" value="Integrase_H2C2"/>
    <property type="match status" value="1"/>
</dbReference>
<dbReference type="InterPro" id="IPR012337">
    <property type="entry name" value="RNaseH-like_sf"/>
</dbReference>
<comment type="caution">
    <text evidence="7">The sequence shown here is derived from an EMBL/GenBank/DDBJ whole genome shotgun (WGS) entry which is preliminary data.</text>
</comment>
<dbReference type="Gene3D" id="3.10.10.10">
    <property type="entry name" value="HIV Type 1 Reverse Transcriptase, subunit A, domain 1"/>
    <property type="match status" value="1"/>
</dbReference>
<accession>A0A9W6XQB4</accession>
<dbReference type="PANTHER" id="PTHR37984">
    <property type="entry name" value="PROTEIN CBG26694"/>
    <property type="match status" value="1"/>
</dbReference>
<dbReference type="SUPFAM" id="SSF56672">
    <property type="entry name" value="DNA/RNA polymerases"/>
    <property type="match status" value="1"/>
</dbReference>
<dbReference type="GO" id="GO:0003676">
    <property type="term" value="F:nucleic acid binding"/>
    <property type="evidence" value="ECO:0007669"/>
    <property type="project" value="InterPro"/>
</dbReference>
<dbReference type="InterPro" id="IPR043128">
    <property type="entry name" value="Rev_trsase/Diguanyl_cyclase"/>
</dbReference>
<dbReference type="InterPro" id="IPR000953">
    <property type="entry name" value="Chromo/chromo_shadow_dom"/>
</dbReference>
<name>A0A9W6XQB4_9STRA</name>
<evidence type="ECO:0000256" key="3">
    <source>
        <dbReference type="ARBA" id="ARBA00023268"/>
    </source>
</evidence>
<comment type="subcellular location">
    <subcellularLocation>
        <location evidence="1">Nucleus</location>
    </subcellularLocation>
</comment>
<dbReference type="InterPro" id="IPR023780">
    <property type="entry name" value="Chromo_domain"/>
</dbReference>
<dbReference type="PROSITE" id="PS50013">
    <property type="entry name" value="CHROMO_2"/>
    <property type="match status" value="1"/>
</dbReference>
<dbReference type="InterPro" id="IPR036397">
    <property type="entry name" value="RNaseH_sf"/>
</dbReference>
<dbReference type="SUPFAM" id="SSF53098">
    <property type="entry name" value="Ribonuclease H-like"/>
    <property type="match status" value="1"/>
</dbReference>
<gene>
    <name evidence="7" type="ORF">Pfra01_001473800</name>
</gene>
<dbReference type="Pfam" id="PF00385">
    <property type="entry name" value="Chromo"/>
    <property type="match status" value="1"/>
</dbReference>
<dbReference type="SUPFAM" id="SSF54160">
    <property type="entry name" value="Chromo domain-like"/>
    <property type="match status" value="1"/>
</dbReference>
<dbReference type="GO" id="GO:0003824">
    <property type="term" value="F:catalytic activity"/>
    <property type="evidence" value="ECO:0007669"/>
    <property type="project" value="UniProtKB-KW"/>
</dbReference>
<feature type="compositionally biased region" description="Basic and acidic residues" evidence="4">
    <location>
        <begin position="649"/>
        <end position="658"/>
    </location>
</feature>
<dbReference type="GO" id="GO:0005634">
    <property type="term" value="C:nucleus"/>
    <property type="evidence" value="ECO:0007669"/>
    <property type="project" value="UniProtKB-SubCell"/>
</dbReference>
<protein>
    <submittedName>
        <fullName evidence="7">Unnamed protein product</fullName>
    </submittedName>
</protein>
<dbReference type="InterPro" id="IPR041577">
    <property type="entry name" value="RT_RNaseH_2"/>
</dbReference>
<feature type="region of interest" description="Disordered" evidence="4">
    <location>
        <begin position="805"/>
        <end position="870"/>
    </location>
</feature>
<keyword evidence="8" id="KW-1185">Reference proteome</keyword>
<dbReference type="InterPro" id="IPR050951">
    <property type="entry name" value="Retrovirus_Pol_polyprotein"/>
</dbReference>
<organism evidence="7 8">
    <name type="scientific">Phytophthora fragariaefolia</name>
    <dbReference type="NCBI Taxonomy" id="1490495"/>
    <lineage>
        <taxon>Eukaryota</taxon>
        <taxon>Sar</taxon>
        <taxon>Stramenopiles</taxon>
        <taxon>Oomycota</taxon>
        <taxon>Peronosporomycetes</taxon>
        <taxon>Peronosporales</taxon>
        <taxon>Peronosporaceae</taxon>
        <taxon>Phytophthora</taxon>
    </lineage>
</organism>
<dbReference type="InterPro" id="IPR016197">
    <property type="entry name" value="Chromo-like_dom_sf"/>
</dbReference>
<dbReference type="Pfam" id="PF17919">
    <property type="entry name" value="RT_RNaseH_2"/>
    <property type="match status" value="1"/>
</dbReference>
<feature type="compositionally biased region" description="Basic and acidic residues" evidence="4">
    <location>
        <begin position="715"/>
        <end position="734"/>
    </location>
</feature>
<evidence type="ECO:0000256" key="2">
    <source>
        <dbReference type="ARBA" id="ARBA00023242"/>
    </source>
</evidence>
<reference evidence="7" key="1">
    <citation type="submission" date="2023-04" db="EMBL/GenBank/DDBJ databases">
        <title>Phytophthora fragariaefolia NBRC 109709.</title>
        <authorList>
            <person name="Ichikawa N."/>
            <person name="Sato H."/>
            <person name="Tonouchi N."/>
        </authorList>
    </citation>
    <scope>NUCLEOTIDE SEQUENCE</scope>
    <source>
        <strain evidence="7">NBRC 109709</strain>
    </source>
</reference>
<evidence type="ECO:0000313" key="7">
    <source>
        <dbReference type="EMBL" id="GMF43507.1"/>
    </source>
</evidence>
<dbReference type="Proteomes" id="UP001165121">
    <property type="component" value="Unassembled WGS sequence"/>
</dbReference>
<dbReference type="InterPro" id="IPR001584">
    <property type="entry name" value="Integrase_cat-core"/>
</dbReference>
<dbReference type="EMBL" id="BSXT01001548">
    <property type="protein sequence ID" value="GMF43507.1"/>
    <property type="molecule type" value="Genomic_DNA"/>
</dbReference>
<sequence>MEFNSSSVMDSEVLEDERNSRRQTRYGAAFLKDPSDPYHPLLKEVLDVVSNDPPSILPPDRGVRHEIDLVPGTIYCTTWQWSFPKEQVDVIDAFFAAKHAAGMVRESKSPHSSPTFCVRKPNGKWRMVHAFKKLNAATIPASTPIPRKNVLQNNMAGCTVFSVRADSEKVCAIAQWSVPVSQKGLRKWLGLVNYLHKYSANYADMARPLMNLLKKDAVWSWTSEAQQAFEAIKSSLQSAPILALADEDRPFSVVCDASDFAIGCALLQVDAEGRERVVSFQSRQLKAAEKNYPVHDKELLAMKYALVKFRVHLLGQKPFGIYTDHAALRTATPSPHLSQRMARWFSFFAEYNISVEYKPRKQNVLADALSRRPDYELAHLAYLESPLDELIREAYAGDDGLAGLVEALSVPNKTVELTARQRSRSRLDRFSVVEGLLYYQVDGGDEPRIVVPNDEDLRHRVLYEAHDTPLSGHLERKKTYTSMARNFWWLHMYKWAFVSDRDPRFMSYFWQHLVRLLGTRLDMYAADHPQTDGQTERVNIVLEDILRSVCAAEPTKWSTLLPQVEFALNNAVHSSTGFTPFYVNALWQPRTPLTLPPSSNLGVGEANAEDPRGLQGLRTSVKRNLLSFIETGMTVRQRVRDAMAAAQDTQKEQSDRQGRVHGHAYTLDLPSYMATHPTFYVGLLKPYRPAGAAKPAGSTASQSTDGSRPPSPERTVPRELGQEQESERKTEPLRGVRLASPSGPPGHTDSRSRGGASPRLGAPIRSSPRLANIGPAGGRPRHRDGISAQAISTCSLADCLGPGGHPGASPGRSPHLGRKRAAPPYQSAGRPAVVDRPPNRPEGSPGQDEGQSVDAVRPGPTPLLSRAPPPLLGNEGVLYYHVEKLLKRRGRSGQYQYLVKWRGYPSSQNSWEPRARLEEDCADLVAAFESAHGPGRRWQGREYSLALSAATAKTSGSSEEPPRR</sequence>